<comment type="subcellular location">
    <subcellularLocation>
        <location evidence="1">Cell membrane</location>
        <topology evidence="1">Multi-pass membrane protein</topology>
    </subcellularLocation>
</comment>
<feature type="domain" description="ABC transmembrane type-1" evidence="11">
    <location>
        <begin position="44"/>
        <end position="316"/>
    </location>
</feature>
<accession>A0A2M8QAV6</accession>
<dbReference type="CDD" id="cd07346">
    <property type="entry name" value="ABC_6TM_exporters"/>
    <property type="match status" value="1"/>
</dbReference>
<keyword evidence="5" id="KW-0547">Nucleotide-binding</keyword>
<evidence type="ECO:0000256" key="2">
    <source>
        <dbReference type="ARBA" id="ARBA00022448"/>
    </source>
</evidence>
<dbReference type="InterPro" id="IPR027417">
    <property type="entry name" value="P-loop_NTPase"/>
</dbReference>
<dbReference type="Pfam" id="PF00664">
    <property type="entry name" value="ABC_membrane"/>
    <property type="match status" value="1"/>
</dbReference>
<keyword evidence="4 9" id="KW-0812">Transmembrane</keyword>
<name>A0A2M8QAV6_9CHLR</name>
<dbReference type="GO" id="GO:0016887">
    <property type="term" value="F:ATP hydrolysis activity"/>
    <property type="evidence" value="ECO:0007669"/>
    <property type="project" value="InterPro"/>
</dbReference>
<dbReference type="GO" id="GO:0005524">
    <property type="term" value="F:ATP binding"/>
    <property type="evidence" value="ECO:0007669"/>
    <property type="project" value="UniProtKB-KW"/>
</dbReference>
<dbReference type="InterPro" id="IPR003439">
    <property type="entry name" value="ABC_transporter-like_ATP-bd"/>
</dbReference>
<keyword evidence="7 9" id="KW-1133">Transmembrane helix</keyword>
<gene>
    <name evidence="12" type="ORF">CUN48_11235</name>
</gene>
<dbReference type="PANTHER" id="PTHR43394">
    <property type="entry name" value="ATP-DEPENDENT PERMEASE MDL1, MITOCHONDRIAL"/>
    <property type="match status" value="1"/>
</dbReference>
<dbReference type="PROSITE" id="PS50893">
    <property type="entry name" value="ABC_TRANSPORTER_2"/>
    <property type="match status" value="1"/>
</dbReference>
<dbReference type="InterPro" id="IPR039421">
    <property type="entry name" value="Type_1_exporter"/>
</dbReference>
<evidence type="ECO:0000256" key="9">
    <source>
        <dbReference type="SAM" id="Phobius"/>
    </source>
</evidence>
<feature type="transmembrane region" description="Helical" evidence="9">
    <location>
        <begin position="173"/>
        <end position="191"/>
    </location>
</feature>
<evidence type="ECO:0000256" key="3">
    <source>
        <dbReference type="ARBA" id="ARBA00022475"/>
    </source>
</evidence>
<dbReference type="EMBL" id="PGTN01000080">
    <property type="protein sequence ID" value="PJF46931.1"/>
    <property type="molecule type" value="Genomic_DNA"/>
</dbReference>
<protein>
    <submittedName>
        <fullName evidence="12">ABC transporter ATP-binding protein</fullName>
    </submittedName>
</protein>
<dbReference type="Gene3D" id="1.20.1560.10">
    <property type="entry name" value="ABC transporter type 1, transmembrane domain"/>
    <property type="match status" value="1"/>
</dbReference>
<sequence length="614" mass="68278">MFMGLAAEKYDRQYSDRQLLRRMAAYFAPYRGRLIRLACIILSITAIGLVSPLLIARGIDLVGAQPHVGAIVALCAGLLALSVINWVCNLARRRMTVRLIADVIGQMRNDAFRATIHHDMAFFDEFQSGKVIARITNDTQELSQVTVLISDLISQFTILIVLVGVLLTISWPLTLALLAMAPVVVFFGWAFRRVARMVTRSGFRAIAEVNSAIQEAVAGIRVAKTFRQEQAIYDRFKQINRRSYEVNLRRGFVLSNVFPTLNAMAGLGTAVMTYVGGLAAIGGTVSVGAWYLFIISLEQFWFPMTNIASFWSQIQGGLSACERIFALIDAESSVTQIQADASDHVPNARSSAPHSRLKGEIEFKGVHFRYNEQQQVLRDFSLRIAPGESVALVGHTGAGKSSIIKLITRFYEFQGGQILIDGRDIRTFDLTEYRRQLGLVSQSPFLFNDTVMNNIRYARPDLSDDMVEAVARRIGDGEWVAALPNGLWTQVGERGQHLSMGQRQLVALARVLAQRPAIFILDEATASVDPFTEKQIQAALNLILADSTSILIAHRLSTVKSVDRIIVLDRGRIIEEGDHATLMLRGGHYATLYDTYFRHQSADFNAGMYQKLKA</sequence>
<organism evidence="12 13">
    <name type="scientific">Candidatus Thermofonsia Clade 3 bacterium</name>
    <dbReference type="NCBI Taxonomy" id="2364212"/>
    <lineage>
        <taxon>Bacteria</taxon>
        <taxon>Bacillati</taxon>
        <taxon>Chloroflexota</taxon>
        <taxon>Candidatus Thermofontia</taxon>
        <taxon>Candidatus Thermofonsia Clade 3</taxon>
    </lineage>
</organism>
<dbReference type="SUPFAM" id="SSF52540">
    <property type="entry name" value="P-loop containing nucleoside triphosphate hydrolases"/>
    <property type="match status" value="1"/>
</dbReference>
<dbReference type="AlphaFoldDB" id="A0A2M8QAV6"/>
<feature type="transmembrane region" description="Helical" evidence="9">
    <location>
        <begin position="67"/>
        <end position="88"/>
    </location>
</feature>
<feature type="transmembrane region" description="Helical" evidence="9">
    <location>
        <begin position="145"/>
        <end position="167"/>
    </location>
</feature>
<dbReference type="GO" id="GO:0005886">
    <property type="term" value="C:plasma membrane"/>
    <property type="evidence" value="ECO:0007669"/>
    <property type="project" value="UniProtKB-SubCell"/>
</dbReference>
<dbReference type="Gene3D" id="3.40.50.300">
    <property type="entry name" value="P-loop containing nucleotide triphosphate hydrolases"/>
    <property type="match status" value="1"/>
</dbReference>
<dbReference type="InterPro" id="IPR011527">
    <property type="entry name" value="ABC1_TM_dom"/>
</dbReference>
<dbReference type="GO" id="GO:0015421">
    <property type="term" value="F:ABC-type oligopeptide transporter activity"/>
    <property type="evidence" value="ECO:0007669"/>
    <property type="project" value="TreeGrafter"/>
</dbReference>
<evidence type="ECO:0000256" key="5">
    <source>
        <dbReference type="ARBA" id="ARBA00022741"/>
    </source>
</evidence>
<proteinExistence type="predicted"/>
<evidence type="ECO:0000256" key="1">
    <source>
        <dbReference type="ARBA" id="ARBA00004651"/>
    </source>
</evidence>
<dbReference type="FunFam" id="3.40.50.300:FF:000299">
    <property type="entry name" value="ABC transporter ATP-binding protein/permease"/>
    <property type="match status" value="1"/>
</dbReference>
<dbReference type="InterPro" id="IPR003593">
    <property type="entry name" value="AAA+_ATPase"/>
</dbReference>
<comment type="caution">
    <text evidence="12">The sequence shown here is derived from an EMBL/GenBank/DDBJ whole genome shotgun (WGS) entry which is preliminary data.</text>
</comment>
<evidence type="ECO:0000313" key="12">
    <source>
        <dbReference type="EMBL" id="PJF46931.1"/>
    </source>
</evidence>
<feature type="transmembrane region" description="Helical" evidence="9">
    <location>
        <begin position="34"/>
        <end position="55"/>
    </location>
</feature>
<reference evidence="12 13" key="1">
    <citation type="submission" date="2017-11" db="EMBL/GenBank/DDBJ databases">
        <title>Evolution of Phototrophy in the Chloroflexi Phylum Driven by Horizontal Gene Transfer.</title>
        <authorList>
            <person name="Ward L.M."/>
            <person name="Hemp J."/>
            <person name="Shih P.M."/>
            <person name="Mcglynn S.E."/>
            <person name="Fischer W."/>
        </authorList>
    </citation>
    <scope>NUCLEOTIDE SEQUENCE [LARGE SCALE GENOMIC DNA]</scope>
    <source>
        <strain evidence="12">JP3_7</strain>
    </source>
</reference>
<evidence type="ECO:0000313" key="13">
    <source>
        <dbReference type="Proteomes" id="UP000230790"/>
    </source>
</evidence>
<feature type="domain" description="ABC transporter" evidence="10">
    <location>
        <begin position="361"/>
        <end position="595"/>
    </location>
</feature>
<keyword evidence="8 9" id="KW-0472">Membrane</keyword>
<evidence type="ECO:0000259" key="10">
    <source>
        <dbReference type="PROSITE" id="PS50893"/>
    </source>
</evidence>
<dbReference type="Proteomes" id="UP000230790">
    <property type="component" value="Unassembled WGS sequence"/>
</dbReference>
<evidence type="ECO:0000256" key="8">
    <source>
        <dbReference type="ARBA" id="ARBA00023136"/>
    </source>
</evidence>
<dbReference type="SUPFAM" id="SSF90123">
    <property type="entry name" value="ABC transporter transmembrane region"/>
    <property type="match status" value="1"/>
</dbReference>
<evidence type="ECO:0000256" key="4">
    <source>
        <dbReference type="ARBA" id="ARBA00022692"/>
    </source>
</evidence>
<keyword evidence="2" id="KW-0813">Transport</keyword>
<dbReference type="PANTHER" id="PTHR43394:SF1">
    <property type="entry name" value="ATP-BINDING CASSETTE SUB-FAMILY B MEMBER 10, MITOCHONDRIAL"/>
    <property type="match status" value="1"/>
</dbReference>
<feature type="transmembrane region" description="Helical" evidence="9">
    <location>
        <begin position="278"/>
        <end position="297"/>
    </location>
</feature>
<dbReference type="Pfam" id="PF00005">
    <property type="entry name" value="ABC_tran"/>
    <property type="match status" value="1"/>
</dbReference>
<evidence type="ECO:0000256" key="6">
    <source>
        <dbReference type="ARBA" id="ARBA00022840"/>
    </source>
</evidence>
<keyword evidence="6 12" id="KW-0067">ATP-binding</keyword>
<dbReference type="PROSITE" id="PS50929">
    <property type="entry name" value="ABC_TM1F"/>
    <property type="match status" value="1"/>
</dbReference>
<keyword evidence="3" id="KW-1003">Cell membrane</keyword>
<evidence type="ECO:0000259" key="11">
    <source>
        <dbReference type="PROSITE" id="PS50929"/>
    </source>
</evidence>
<dbReference type="InterPro" id="IPR036640">
    <property type="entry name" value="ABC1_TM_sf"/>
</dbReference>
<evidence type="ECO:0000256" key="7">
    <source>
        <dbReference type="ARBA" id="ARBA00022989"/>
    </source>
</evidence>
<dbReference type="SMART" id="SM00382">
    <property type="entry name" value="AAA"/>
    <property type="match status" value="1"/>
</dbReference>